<dbReference type="Proteomes" id="UP001204445">
    <property type="component" value="Unassembled WGS sequence"/>
</dbReference>
<dbReference type="PANTHER" id="PTHR38773:SF1">
    <property type="entry name" value="PROTEIN SPRT"/>
    <property type="match status" value="1"/>
</dbReference>
<protein>
    <submittedName>
        <fullName evidence="2">SprT protein</fullName>
    </submittedName>
</protein>
<name>A0AAE3HIY8_9GAMM</name>
<dbReference type="PANTHER" id="PTHR38773">
    <property type="entry name" value="PROTEIN SPRT"/>
    <property type="match status" value="1"/>
</dbReference>
<gene>
    <name evidence="2" type="ORF">J2T55_000035</name>
</gene>
<evidence type="ECO:0000313" key="3">
    <source>
        <dbReference type="Proteomes" id="UP001204445"/>
    </source>
</evidence>
<keyword evidence="3" id="KW-1185">Reference proteome</keyword>
<accession>A0AAE3HIY8</accession>
<sequence length="194" mass="22233">MVKSPTSPGTVSDGEALRHRILETARYYWQLADRLYPGVLHGQALPAIRFDLGGSSAGQVQFTRRPRRIRPLAIRFNLTIARHNADTYIHTTVAHEIAHAVAVLRHGRQGLGHGQTWQHIMADFGQPAERCHQYDLSAVAVRRQRRFSYHCDCDTEQQLTTVRHNRQQRGERQYYCRRCHAPLRYRGPVSTASA</sequence>
<dbReference type="GO" id="GO:0006950">
    <property type="term" value="P:response to stress"/>
    <property type="evidence" value="ECO:0007669"/>
    <property type="project" value="UniProtKB-ARBA"/>
</dbReference>
<proteinExistence type="predicted"/>
<dbReference type="AlphaFoldDB" id="A0AAE3HIY8"/>
<comment type="caution">
    <text evidence="2">The sequence shown here is derived from an EMBL/GenBank/DDBJ whole genome shotgun (WGS) entry which is preliminary data.</text>
</comment>
<dbReference type="EMBL" id="JANUCT010000001">
    <property type="protein sequence ID" value="MCS3902043.1"/>
    <property type="molecule type" value="Genomic_DNA"/>
</dbReference>
<feature type="domain" description="SprT-like" evidence="1">
    <location>
        <begin position="29"/>
        <end position="186"/>
    </location>
</feature>
<reference evidence="2" key="1">
    <citation type="submission" date="2022-08" db="EMBL/GenBank/DDBJ databases">
        <title>Genomic Encyclopedia of Type Strains, Phase III (KMG-III): the genomes of soil and plant-associated and newly described type strains.</title>
        <authorList>
            <person name="Whitman W."/>
        </authorList>
    </citation>
    <scope>NUCLEOTIDE SEQUENCE</scope>
    <source>
        <strain evidence="2">HMT 1</strain>
    </source>
</reference>
<dbReference type="Pfam" id="PF10263">
    <property type="entry name" value="SprT-like"/>
    <property type="match status" value="1"/>
</dbReference>
<dbReference type="SMART" id="SM00731">
    <property type="entry name" value="SprT"/>
    <property type="match status" value="1"/>
</dbReference>
<dbReference type="RefSeq" id="WP_259053295.1">
    <property type="nucleotide sequence ID" value="NZ_JANUCT010000001.1"/>
</dbReference>
<dbReference type="InterPro" id="IPR006640">
    <property type="entry name" value="SprT-like_domain"/>
</dbReference>
<organism evidence="2 3">
    <name type="scientific">Methylohalomonas lacus</name>
    <dbReference type="NCBI Taxonomy" id="398773"/>
    <lineage>
        <taxon>Bacteria</taxon>
        <taxon>Pseudomonadati</taxon>
        <taxon>Pseudomonadota</taxon>
        <taxon>Gammaproteobacteria</taxon>
        <taxon>Methylohalomonadales</taxon>
        <taxon>Methylohalomonadaceae</taxon>
        <taxon>Methylohalomonas</taxon>
    </lineage>
</organism>
<evidence type="ECO:0000313" key="2">
    <source>
        <dbReference type="EMBL" id="MCS3902043.1"/>
    </source>
</evidence>
<evidence type="ECO:0000259" key="1">
    <source>
        <dbReference type="SMART" id="SM00731"/>
    </source>
</evidence>